<dbReference type="KEGG" id="dko:I596_1070"/>
<keyword evidence="3" id="KW-1185">Reference proteome</keyword>
<name>A0A160DT31_9GAMM</name>
<reference evidence="2 3" key="1">
    <citation type="submission" date="2016-04" db="EMBL/GenBank/DDBJ databases">
        <title>Complete genome sequence of Dokdonella koreensis DS-123T.</title>
        <authorList>
            <person name="Kim J.F."/>
            <person name="Lee H."/>
            <person name="Kwak M.-J."/>
        </authorList>
    </citation>
    <scope>NUCLEOTIDE SEQUENCE [LARGE SCALE GENOMIC DNA]</scope>
    <source>
        <strain evidence="2 3">DS-123</strain>
    </source>
</reference>
<dbReference type="Proteomes" id="UP000076830">
    <property type="component" value="Chromosome"/>
</dbReference>
<protein>
    <submittedName>
        <fullName evidence="2">Uncharacterized protein</fullName>
    </submittedName>
</protein>
<evidence type="ECO:0000256" key="1">
    <source>
        <dbReference type="SAM" id="MobiDB-lite"/>
    </source>
</evidence>
<evidence type="ECO:0000313" key="3">
    <source>
        <dbReference type="Proteomes" id="UP000076830"/>
    </source>
</evidence>
<accession>A0A160DT31</accession>
<organism evidence="2 3">
    <name type="scientific">Dokdonella koreensis DS-123</name>
    <dbReference type="NCBI Taxonomy" id="1300342"/>
    <lineage>
        <taxon>Bacteria</taxon>
        <taxon>Pseudomonadati</taxon>
        <taxon>Pseudomonadota</taxon>
        <taxon>Gammaproteobacteria</taxon>
        <taxon>Lysobacterales</taxon>
        <taxon>Rhodanobacteraceae</taxon>
        <taxon>Dokdonella</taxon>
    </lineage>
</organism>
<feature type="region of interest" description="Disordered" evidence="1">
    <location>
        <begin position="30"/>
        <end position="57"/>
    </location>
</feature>
<evidence type="ECO:0000313" key="2">
    <source>
        <dbReference type="EMBL" id="ANB17100.1"/>
    </source>
</evidence>
<sequence length="57" mass="6144">MRNRYGLHSRRSSAKAGALVVTTPPAGLCASSQYPRNRPRIRAGPIRGGDQRLAAAR</sequence>
<dbReference type="AlphaFoldDB" id="A0A160DT31"/>
<gene>
    <name evidence="2" type="ORF">I596_1070</name>
</gene>
<dbReference type="EMBL" id="CP015249">
    <property type="protein sequence ID" value="ANB17100.1"/>
    <property type="molecule type" value="Genomic_DNA"/>
</dbReference>
<proteinExistence type="predicted"/>